<dbReference type="AlphaFoldDB" id="A0A7K3LVF2"/>
<dbReference type="SUPFAM" id="SSF48613">
    <property type="entry name" value="Heme oxygenase-like"/>
    <property type="match status" value="1"/>
</dbReference>
<organism evidence="6 7">
    <name type="scientific">Gordonia desulfuricans</name>
    <dbReference type="NCBI Taxonomy" id="89051"/>
    <lineage>
        <taxon>Bacteria</taxon>
        <taxon>Bacillati</taxon>
        <taxon>Actinomycetota</taxon>
        <taxon>Actinomycetes</taxon>
        <taxon>Mycobacteriales</taxon>
        <taxon>Gordoniaceae</taxon>
        <taxon>Gordonia</taxon>
    </lineage>
</organism>
<dbReference type="PIRSF" id="PIRSF000343">
    <property type="entry name" value="Haem_Oase"/>
    <property type="match status" value="1"/>
</dbReference>
<dbReference type="InterPro" id="IPR016053">
    <property type="entry name" value="Haem_Oase-like"/>
</dbReference>
<dbReference type="InterPro" id="IPR002051">
    <property type="entry name" value="Haem_Oase"/>
</dbReference>
<evidence type="ECO:0000256" key="3">
    <source>
        <dbReference type="ARBA" id="ARBA00023004"/>
    </source>
</evidence>
<dbReference type="GO" id="GO:0004392">
    <property type="term" value="F:heme oxygenase (decyclizing) activity"/>
    <property type="evidence" value="ECO:0007669"/>
    <property type="project" value="InterPro"/>
</dbReference>
<dbReference type="GO" id="GO:0046872">
    <property type="term" value="F:metal ion binding"/>
    <property type="evidence" value="ECO:0007669"/>
    <property type="project" value="UniProtKB-KW"/>
</dbReference>
<evidence type="ECO:0000313" key="7">
    <source>
        <dbReference type="Proteomes" id="UP000466307"/>
    </source>
</evidence>
<accession>A0A7K3LVF2</accession>
<dbReference type="Pfam" id="PF01126">
    <property type="entry name" value="Heme_oxygenase"/>
    <property type="match status" value="1"/>
</dbReference>
<evidence type="ECO:0000313" key="6">
    <source>
        <dbReference type="EMBL" id="NDK91537.1"/>
    </source>
</evidence>
<keyword evidence="3 5" id="KW-0408">Iron</keyword>
<dbReference type="GO" id="GO:0020037">
    <property type="term" value="F:heme binding"/>
    <property type="evidence" value="ECO:0007669"/>
    <property type="project" value="TreeGrafter"/>
</dbReference>
<dbReference type="EMBL" id="JAADZU010000072">
    <property type="protein sequence ID" value="NDK91537.1"/>
    <property type="molecule type" value="Genomic_DNA"/>
</dbReference>
<keyword evidence="2 5" id="KW-0479">Metal-binding</keyword>
<dbReference type="Proteomes" id="UP000466307">
    <property type="component" value="Unassembled WGS sequence"/>
</dbReference>
<feature type="binding site" evidence="4">
    <location>
        <position position="16"/>
    </location>
    <ligand>
        <name>heme b</name>
        <dbReference type="ChEBI" id="CHEBI:60344"/>
    </ligand>
</feature>
<evidence type="ECO:0000256" key="2">
    <source>
        <dbReference type="ARBA" id="ARBA00022723"/>
    </source>
</evidence>
<name>A0A7K3LVF2_9ACTN</name>
<reference evidence="6 7" key="1">
    <citation type="submission" date="2020-01" db="EMBL/GenBank/DDBJ databases">
        <title>Investigation of new actinobacteria for the biodesulphurisation of diesel fuel.</title>
        <authorList>
            <person name="Athi Narayanan S.M."/>
        </authorList>
    </citation>
    <scope>NUCLEOTIDE SEQUENCE [LARGE SCALE GENOMIC DNA]</scope>
    <source>
        <strain evidence="6 7">213E</strain>
    </source>
</reference>
<feature type="binding site" evidence="4">
    <location>
        <position position="128"/>
    </location>
    <ligand>
        <name>heme b</name>
        <dbReference type="ChEBI" id="CHEBI:60344"/>
    </ligand>
</feature>
<protein>
    <submittedName>
        <fullName evidence="6">Biliverdin-producing heme oxygenase</fullName>
    </submittedName>
</protein>
<keyword evidence="7" id="KW-1185">Reference proteome</keyword>
<comment type="caution">
    <text evidence="6">The sequence shown here is derived from an EMBL/GenBank/DDBJ whole genome shotgun (WGS) entry which is preliminary data.</text>
</comment>
<dbReference type="PRINTS" id="PR00088">
    <property type="entry name" value="HAEMOXYGNASE"/>
</dbReference>
<gene>
    <name evidence="6" type="ORF">GYA93_18425</name>
</gene>
<dbReference type="Gene3D" id="1.20.910.10">
    <property type="entry name" value="Heme oxygenase-like"/>
    <property type="match status" value="1"/>
</dbReference>
<evidence type="ECO:0000256" key="1">
    <source>
        <dbReference type="ARBA" id="ARBA00022617"/>
    </source>
</evidence>
<keyword evidence="1 4" id="KW-0349">Heme</keyword>
<feature type="binding site" evidence="4">
    <location>
        <position position="174"/>
    </location>
    <ligand>
        <name>heme b</name>
        <dbReference type="ChEBI" id="CHEBI:60344"/>
    </ligand>
</feature>
<dbReference type="PANTHER" id="PTHR10720:SF0">
    <property type="entry name" value="HEME OXYGENASE"/>
    <property type="match status" value="1"/>
</dbReference>
<dbReference type="InterPro" id="IPR016084">
    <property type="entry name" value="Haem_Oase-like_multi-hlx"/>
</dbReference>
<feature type="binding site" description="axial binding residue" evidence="5">
    <location>
        <position position="23"/>
    </location>
    <ligand>
        <name>heme b</name>
        <dbReference type="ChEBI" id="CHEBI:60344"/>
    </ligand>
    <ligandPart>
        <name>Fe</name>
        <dbReference type="ChEBI" id="CHEBI:18248"/>
    </ligandPart>
</feature>
<dbReference type="PANTHER" id="PTHR10720">
    <property type="entry name" value="HEME OXYGENASE"/>
    <property type="match status" value="1"/>
</dbReference>
<sequence length="211" mass="22977">MTSLSDPSTTVSARLREATAVAHEQAEHSPFIGDLLSGRLDVAAYARLTGQLYFVYRALEEVGDELAGDPVVDAVHDEILRRVPRLRADLAALGVDADAVTPLPAVSRYVDAIEATRDDPARYVAHHYTRYLGDLSGGQVVAHKMRQNYGVGGEALSFYDFDIDKLKRYKDAYRDSLDALPIDDAAVERLLAEAVDAFGHNQALFGDLSGA</sequence>
<dbReference type="CDD" id="cd19165">
    <property type="entry name" value="HemeO"/>
    <property type="match status" value="1"/>
</dbReference>
<evidence type="ECO:0000256" key="4">
    <source>
        <dbReference type="PIRSR" id="PIRSR000343-1"/>
    </source>
</evidence>
<dbReference type="GO" id="GO:0006788">
    <property type="term" value="P:heme oxidation"/>
    <property type="evidence" value="ECO:0007669"/>
    <property type="project" value="InterPro"/>
</dbReference>
<dbReference type="GO" id="GO:0006979">
    <property type="term" value="P:response to oxidative stress"/>
    <property type="evidence" value="ECO:0007669"/>
    <property type="project" value="TreeGrafter"/>
</dbReference>
<dbReference type="RefSeq" id="WP_059034843.1">
    <property type="nucleotide sequence ID" value="NZ_JAADZU010000072.1"/>
</dbReference>
<evidence type="ECO:0000256" key="5">
    <source>
        <dbReference type="PIRSR" id="PIRSR000343-2"/>
    </source>
</evidence>
<proteinExistence type="predicted"/>
<dbReference type="GO" id="GO:0042167">
    <property type="term" value="P:heme catabolic process"/>
    <property type="evidence" value="ECO:0007669"/>
    <property type="project" value="TreeGrafter"/>
</dbReference>